<evidence type="ECO:0000313" key="1">
    <source>
        <dbReference type="EMBL" id="QIN78002.1"/>
    </source>
</evidence>
<gene>
    <name evidence="1" type="ORF">GBA65_05130</name>
</gene>
<reference evidence="1 2" key="1">
    <citation type="submission" date="2019-10" db="EMBL/GenBank/DDBJ databases">
        <title>Rubrobacter sp nov SCSIO 52915 isolated from a deep-sea sediment in the South China Sea.</title>
        <authorList>
            <person name="Chen R.W."/>
        </authorList>
    </citation>
    <scope>NUCLEOTIDE SEQUENCE [LARGE SCALE GENOMIC DNA]</scope>
    <source>
        <strain evidence="1 2">SCSIO 52915</strain>
    </source>
</reference>
<dbReference type="Proteomes" id="UP000502706">
    <property type="component" value="Chromosome"/>
</dbReference>
<dbReference type="KEGG" id="rmar:GBA65_05130"/>
<dbReference type="AlphaFoldDB" id="A0A6G8PUR9"/>
<sequence>MNHTNGSRRTLGVDVDSTVWNLSEWVCEAVREETGEVLDPEELTTWTHVLDAYGEMAAMRIYTRALSPRRVRERDPYPGSPEALRTLQEERGVRVHFVTHNWDPAGMTPYLEPWLKEHFGPDVGLTVTTEDKLGILRELGAFGIVDDRPETIRRVADAGLWTATMIQPWNRKVVAERDDVHGFESWHEFPGLLPTLPGGANGA</sequence>
<dbReference type="Gene3D" id="3.40.50.1000">
    <property type="entry name" value="HAD superfamily/HAD-like"/>
    <property type="match status" value="1"/>
</dbReference>
<organism evidence="1 2">
    <name type="scientific">Rubrobacter marinus</name>
    <dbReference type="NCBI Taxonomy" id="2653852"/>
    <lineage>
        <taxon>Bacteria</taxon>
        <taxon>Bacillati</taxon>
        <taxon>Actinomycetota</taxon>
        <taxon>Rubrobacteria</taxon>
        <taxon>Rubrobacterales</taxon>
        <taxon>Rubrobacteraceae</taxon>
        <taxon>Rubrobacter</taxon>
    </lineage>
</organism>
<proteinExistence type="predicted"/>
<keyword evidence="2" id="KW-1185">Reference proteome</keyword>
<dbReference type="InterPro" id="IPR023214">
    <property type="entry name" value="HAD_sf"/>
</dbReference>
<dbReference type="EMBL" id="CP045121">
    <property type="protein sequence ID" value="QIN78002.1"/>
    <property type="molecule type" value="Genomic_DNA"/>
</dbReference>
<name>A0A6G8PUR9_9ACTN</name>
<dbReference type="SUPFAM" id="SSF56784">
    <property type="entry name" value="HAD-like"/>
    <property type="match status" value="1"/>
</dbReference>
<evidence type="ECO:0000313" key="2">
    <source>
        <dbReference type="Proteomes" id="UP000502706"/>
    </source>
</evidence>
<protein>
    <submittedName>
        <fullName evidence="1">Uncharacterized protein</fullName>
    </submittedName>
</protein>
<dbReference type="RefSeq" id="WP_166395679.1">
    <property type="nucleotide sequence ID" value="NZ_CP045121.1"/>
</dbReference>
<dbReference type="InterPro" id="IPR036412">
    <property type="entry name" value="HAD-like_sf"/>
</dbReference>
<accession>A0A6G8PUR9</accession>